<dbReference type="Gene3D" id="3.50.50.60">
    <property type="entry name" value="FAD/NAD(P)-binding domain"/>
    <property type="match status" value="1"/>
</dbReference>
<dbReference type="InterPro" id="IPR036188">
    <property type="entry name" value="FAD/NAD-bd_sf"/>
</dbReference>
<comment type="caution">
    <text evidence="3">The sequence shown here is derived from an EMBL/GenBank/DDBJ whole genome shotgun (WGS) entry which is preliminary data.</text>
</comment>
<dbReference type="InterPro" id="IPR006076">
    <property type="entry name" value="FAD-dep_OxRdtase"/>
</dbReference>
<dbReference type="Proteomes" id="UP001597124">
    <property type="component" value="Unassembled WGS sequence"/>
</dbReference>
<gene>
    <name evidence="3" type="ORF">ACFQ00_19395</name>
</gene>
<evidence type="ECO:0000256" key="1">
    <source>
        <dbReference type="ARBA" id="ARBA00023002"/>
    </source>
</evidence>
<feature type="domain" description="FAD dependent oxidoreductase" evidence="2">
    <location>
        <begin position="37"/>
        <end position="402"/>
    </location>
</feature>
<keyword evidence="4" id="KW-1185">Reference proteome</keyword>
<reference evidence="4" key="1">
    <citation type="journal article" date="2019" name="Int. J. Syst. Evol. Microbiol.">
        <title>The Global Catalogue of Microorganisms (GCM) 10K type strain sequencing project: providing services to taxonomists for standard genome sequencing and annotation.</title>
        <authorList>
            <consortium name="The Broad Institute Genomics Platform"/>
            <consortium name="The Broad Institute Genome Sequencing Center for Infectious Disease"/>
            <person name="Wu L."/>
            <person name="Ma J."/>
        </authorList>
    </citation>
    <scope>NUCLEOTIDE SEQUENCE [LARGE SCALE GENOMIC DNA]</scope>
    <source>
        <strain evidence="4">CCUG 52537</strain>
    </source>
</reference>
<accession>A0ABW3CAF5</accession>
<keyword evidence="1 3" id="KW-0560">Oxidoreductase</keyword>
<dbReference type="PANTHER" id="PTHR13847">
    <property type="entry name" value="SARCOSINE DEHYDROGENASE-RELATED"/>
    <property type="match status" value="1"/>
</dbReference>
<proteinExistence type="predicted"/>
<sequence length="466" mass="51048">MRQTPTVSPETIGSYWLASCDDDLTPRPALAGDEIVDVAIMGGGFSGLWTAYFLQRHNPDLSIAIVERQYCGFGASGRNGGWCSPRFPINPSALTRRFGIETARSMLLAQQAMVDEVGQICTEEGIDAHFNPAGVLTLARSTDQLPSLRNSFDAYAKLGMTDGCELLDASQAQEAVNATEVHGAFRLRAGATIHPGRLVRGLARALERRGIRIYEGTEVLRAIDGAEPALVTSGGTIRARRAVLLAGEAFMTSQAEYRRRLIPMASTIMLTAPLTAEQWKQVGWSGGECLSSYVHTTNYLSRTADGRILFGSRGAPYRYGSDMCETALRENANFGWIRDRLLEWWPSLENVPFTHRWAGYLGIPRDWLPTVHFDPERRVGHSYGYTGHGVITSAICARALAGLVAGHAPGAHAPYLRQQAPNWEVEPLRWAGIRYVQNAFLRMDLAEAAGQQPPLDSGLAKYLGEP</sequence>
<dbReference type="PANTHER" id="PTHR13847:SF285">
    <property type="entry name" value="FAD DEPENDENT OXIDOREDUCTASE DOMAIN-CONTAINING PROTEIN"/>
    <property type="match status" value="1"/>
</dbReference>
<protein>
    <submittedName>
        <fullName evidence="3">NAD(P)/FAD-dependent oxidoreductase</fullName>
        <ecNumber evidence="3">1.-.-.-</ecNumber>
    </submittedName>
</protein>
<dbReference type="GO" id="GO:0016491">
    <property type="term" value="F:oxidoreductase activity"/>
    <property type="evidence" value="ECO:0007669"/>
    <property type="project" value="UniProtKB-KW"/>
</dbReference>
<dbReference type="EC" id="1.-.-.-" evidence="3"/>
<dbReference type="Pfam" id="PF01266">
    <property type="entry name" value="DAO"/>
    <property type="match status" value="1"/>
</dbReference>
<name>A0ABW3CAF5_SPHXN</name>
<dbReference type="EMBL" id="JBHTIK010000015">
    <property type="protein sequence ID" value="MFD0850502.1"/>
    <property type="molecule type" value="Genomic_DNA"/>
</dbReference>
<organism evidence="3 4">
    <name type="scientific">Sphingosinicella xenopeptidilytica</name>
    <dbReference type="NCBI Taxonomy" id="364098"/>
    <lineage>
        <taxon>Bacteria</taxon>
        <taxon>Pseudomonadati</taxon>
        <taxon>Pseudomonadota</taxon>
        <taxon>Alphaproteobacteria</taxon>
        <taxon>Sphingomonadales</taxon>
        <taxon>Sphingosinicellaceae</taxon>
        <taxon>Sphingosinicella</taxon>
    </lineage>
</organism>
<dbReference type="SUPFAM" id="SSF51905">
    <property type="entry name" value="FAD/NAD(P)-binding domain"/>
    <property type="match status" value="1"/>
</dbReference>
<dbReference type="RefSeq" id="WP_381494900.1">
    <property type="nucleotide sequence ID" value="NZ_JBHTIK010000015.1"/>
</dbReference>
<dbReference type="Gene3D" id="3.30.9.10">
    <property type="entry name" value="D-Amino Acid Oxidase, subunit A, domain 2"/>
    <property type="match status" value="1"/>
</dbReference>
<evidence type="ECO:0000259" key="2">
    <source>
        <dbReference type="Pfam" id="PF01266"/>
    </source>
</evidence>
<evidence type="ECO:0000313" key="4">
    <source>
        <dbReference type="Proteomes" id="UP001597124"/>
    </source>
</evidence>
<evidence type="ECO:0000313" key="3">
    <source>
        <dbReference type="EMBL" id="MFD0850502.1"/>
    </source>
</evidence>